<accession>A0ACB7NUD1</accession>
<dbReference type="EMBL" id="JAGIZQ010000008">
    <property type="protein sequence ID" value="KAH6613471.1"/>
    <property type="molecule type" value="Genomic_DNA"/>
</dbReference>
<gene>
    <name evidence="1" type="ORF">F5144DRAFT_661649</name>
</gene>
<evidence type="ECO:0000313" key="1">
    <source>
        <dbReference type="EMBL" id="KAH6613471.1"/>
    </source>
</evidence>
<evidence type="ECO:0000313" key="2">
    <source>
        <dbReference type="Proteomes" id="UP000724584"/>
    </source>
</evidence>
<organism evidence="1 2">
    <name type="scientific">Chaetomium tenue</name>
    <dbReference type="NCBI Taxonomy" id="1854479"/>
    <lineage>
        <taxon>Eukaryota</taxon>
        <taxon>Fungi</taxon>
        <taxon>Dikarya</taxon>
        <taxon>Ascomycota</taxon>
        <taxon>Pezizomycotina</taxon>
        <taxon>Sordariomycetes</taxon>
        <taxon>Sordariomycetidae</taxon>
        <taxon>Sordariales</taxon>
        <taxon>Chaetomiaceae</taxon>
        <taxon>Chaetomium</taxon>
    </lineage>
</organism>
<proteinExistence type="predicted"/>
<protein>
    <submittedName>
        <fullName evidence="1">Mitochondrial resolvase Ydc2</fullName>
    </submittedName>
</protein>
<dbReference type="Proteomes" id="UP000724584">
    <property type="component" value="Unassembled WGS sequence"/>
</dbReference>
<keyword evidence="2" id="KW-1185">Reference proteome</keyword>
<comment type="caution">
    <text evidence="1">The sequence shown here is derived from an EMBL/GenBank/DDBJ whole genome shotgun (WGS) entry which is preliminary data.</text>
</comment>
<sequence>MTNKTLLGEKSLALKALCLSCGLRRVGTKPALVQRLRHAARNLQPITPSSRILSIDLGLKNFAFSLISPAPPAKKKQSPTSNATSLNSPIRLHAWHRLDLTLPTTTSTTKKKTKTKTTTTTTPSSDPPSPSPPPPSEEEEDAFSPAALATVTAHLIKTRLLPLRPTHVLIERQRFRTQGAAAVHEWTIRVNSLEAMLHAAFAALRGAESGGGGEGVWEGRVESVLPKTVAEFLFAGDDVEGGEEEGGGKGKATAGKAYLKLKKKKVEMLGGYLADGGIAVPEKGQATEMVRLFKEKVERRRGGKGKGGGRKKVASVEGVEGVEVEEAITKMDDLSDAVLQGMVWLQWRRNLEALTKEWPELLEEET</sequence>
<name>A0ACB7NUD1_9PEZI</name>
<reference evidence="1 2" key="1">
    <citation type="journal article" date="2021" name="Nat. Commun.">
        <title>Genetic determinants of endophytism in the Arabidopsis root mycobiome.</title>
        <authorList>
            <person name="Mesny F."/>
            <person name="Miyauchi S."/>
            <person name="Thiergart T."/>
            <person name="Pickel B."/>
            <person name="Atanasova L."/>
            <person name="Karlsson M."/>
            <person name="Huettel B."/>
            <person name="Barry K.W."/>
            <person name="Haridas S."/>
            <person name="Chen C."/>
            <person name="Bauer D."/>
            <person name="Andreopoulos W."/>
            <person name="Pangilinan J."/>
            <person name="LaButti K."/>
            <person name="Riley R."/>
            <person name="Lipzen A."/>
            <person name="Clum A."/>
            <person name="Drula E."/>
            <person name="Henrissat B."/>
            <person name="Kohler A."/>
            <person name="Grigoriev I.V."/>
            <person name="Martin F.M."/>
            <person name="Hacquard S."/>
        </authorList>
    </citation>
    <scope>NUCLEOTIDE SEQUENCE [LARGE SCALE GENOMIC DNA]</scope>
    <source>
        <strain evidence="1 2">MPI-SDFR-AT-0079</strain>
    </source>
</reference>